<organism evidence="1 2">
    <name type="scientific">Puccinia graminis f. sp. tritici</name>
    <dbReference type="NCBI Taxonomy" id="56615"/>
    <lineage>
        <taxon>Eukaryota</taxon>
        <taxon>Fungi</taxon>
        <taxon>Dikarya</taxon>
        <taxon>Basidiomycota</taxon>
        <taxon>Pucciniomycotina</taxon>
        <taxon>Pucciniomycetes</taxon>
        <taxon>Pucciniales</taxon>
        <taxon>Pucciniaceae</taxon>
        <taxon>Puccinia</taxon>
    </lineage>
</organism>
<sequence length="98" mass="10834">MKLVRSQSCKVLRLYEHDPLKETTGSAKRLCIDSRELRDLGGPNETEFNAVEWACVVYLVGLEAPALPRGPSAGWASRVNACLRPQDFDFVRDADGIG</sequence>
<gene>
    <name evidence="1" type="ORF">PGTUg99_034824</name>
</gene>
<evidence type="ECO:0000313" key="2">
    <source>
        <dbReference type="Proteomes" id="UP000325313"/>
    </source>
</evidence>
<dbReference type="AlphaFoldDB" id="A0A5B0QVX3"/>
<name>A0A5B0QVX3_PUCGR</name>
<accession>A0A5B0QVX3</accession>
<evidence type="ECO:0000313" key="1">
    <source>
        <dbReference type="EMBL" id="KAA1117053.1"/>
    </source>
</evidence>
<protein>
    <submittedName>
        <fullName evidence="1">Uncharacterized protein</fullName>
    </submittedName>
</protein>
<comment type="caution">
    <text evidence="1">The sequence shown here is derived from an EMBL/GenBank/DDBJ whole genome shotgun (WGS) entry which is preliminary data.</text>
</comment>
<proteinExistence type="predicted"/>
<dbReference type="EMBL" id="VDEP01000270">
    <property type="protein sequence ID" value="KAA1117053.1"/>
    <property type="molecule type" value="Genomic_DNA"/>
</dbReference>
<reference evidence="1 2" key="1">
    <citation type="submission" date="2019-05" db="EMBL/GenBank/DDBJ databases">
        <title>Emergence of the Ug99 lineage of the wheat stem rust pathogen through somatic hybridization.</title>
        <authorList>
            <person name="Li F."/>
            <person name="Upadhyaya N.M."/>
            <person name="Sperschneider J."/>
            <person name="Matny O."/>
            <person name="Nguyen-Phuc H."/>
            <person name="Mago R."/>
            <person name="Raley C."/>
            <person name="Miller M.E."/>
            <person name="Silverstein K.A.T."/>
            <person name="Henningsen E."/>
            <person name="Hirsch C.D."/>
            <person name="Visser B."/>
            <person name="Pretorius Z.A."/>
            <person name="Steffenson B.J."/>
            <person name="Schwessinger B."/>
            <person name="Dodds P.N."/>
            <person name="Figueroa M."/>
        </authorList>
    </citation>
    <scope>NUCLEOTIDE SEQUENCE [LARGE SCALE GENOMIC DNA]</scope>
    <source>
        <strain evidence="1 2">Ug99</strain>
    </source>
</reference>
<dbReference type="Proteomes" id="UP000325313">
    <property type="component" value="Unassembled WGS sequence"/>
</dbReference>